<protein>
    <submittedName>
        <fullName evidence="2">Uncharacterized protein</fullName>
    </submittedName>
</protein>
<keyword evidence="3" id="KW-1185">Reference proteome</keyword>
<dbReference type="PANTHER" id="PTHR21219:SF4">
    <property type="entry name" value="PID DOMAIN-CONTAINING PROTEIN"/>
    <property type="match status" value="1"/>
</dbReference>
<feature type="compositionally biased region" description="Basic and acidic residues" evidence="1">
    <location>
        <begin position="622"/>
        <end position="641"/>
    </location>
</feature>
<evidence type="ECO:0000256" key="1">
    <source>
        <dbReference type="SAM" id="MobiDB-lite"/>
    </source>
</evidence>
<evidence type="ECO:0000313" key="3">
    <source>
        <dbReference type="Proteomes" id="UP001164746"/>
    </source>
</evidence>
<reference evidence="2" key="1">
    <citation type="submission" date="2022-11" db="EMBL/GenBank/DDBJ databases">
        <title>Centuries of genome instability and evolution in soft-shell clam transmissible cancer (bioRxiv).</title>
        <authorList>
            <person name="Hart S.F.M."/>
            <person name="Yonemitsu M.A."/>
            <person name="Giersch R.M."/>
            <person name="Beal B.F."/>
            <person name="Arriagada G."/>
            <person name="Davis B.W."/>
            <person name="Ostrander E.A."/>
            <person name="Goff S.P."/>
            <person name="Metzger M.J."/>
        </authorList>
    </citation>
    <scope>NUCLEOTIDE SEQUENCE</scope>
    <source>
        <strain evidence="2">MELC-2E11</strain>
        <tissue evidence="2">Siphon/mantle</tissue>
    </source>
</reference>
<feature type="compositionally biased region" description="Basic and acidic residues" evidence="1">
    <location>
        <begin position="348"/>
        <end position="361"/>
    </location>
</feature>
<proteinExistence type="predicted"/>
<dbReference type="PANTHER" id="PTHR21219">
    <property type="entry name" value="FI19613P1"/>
    <property type="match status" value="1"/>
</dbReference>
<evidence type="ECO:0000313" key="2">
    <source>
        <dbReference type="EMBL" id="WAR03028.1"/>
    </source>
</evidence>
<organism evidence="2 3">
    <name type="scientific">Mya arenaria</name>
    <name type="common">Soft-shell clam</name>
    <dbReference type="NCBI Taxonomy" id="6604"/>
    <lineage>
        <taxon>Eukaryota</taxon>
        <taxon>Metazoa</taxon>
        <taxon>Spiralia</taxon>
        <taxon>Lophotrochozoa</taxon>
        <taxon>Mollusca</taxon>
        <taxon>Bivalvia</taxon>
        <taxon>Autobranchia</taxon>
        <taxon>Heteroconchia</taxon>
        <taxon>Euheterodonta</taxon>
        <taxon>Imparidentia</taxon>
        <taxon>Neoheterodontei</taxon>
        <taxon>Myida</taxon>
        <taxon>Myoidea</taxon>
        <taxon>Myidae</taxon>
        <taxon>Mya</taxon>
    </lineage>
</organism>
<feature type="region of interest" description="Disordered" evidence="1">
    <location>
        <begin position="208"/>
        <end position="697"/>
    </location>
</feature>
<accession>A0ABY7DZ64</accession>
<feature type="compositionally biased region" description="Basic and acidic residues" evidence="1">
    <location>
        <begin position="383"/>
        <end position="406"/>
    </location>
</feature>
<dbReference type="Proteomes" id="UP001164746">
    <property type="component" value="Chromosome 4"/>
</dbReference>
<gene>
    <name evidence="2" type="ORF">MAR_009586</name>
</gene>
<dbReference type="EMBL" id="CP111015">
    <property type="protein sequence ID" value="WAR03028.1"/>
    <property type="molecule type" value="Genomic_DNA"/>
</dbReference>
<sequence>MGANTSGMDSYDVDLDVAARLEQLRQRDIRSTKMEAEFVGYYLGRSLLSKGTTGLGTIQKPLRERYFAFRKSAENKPGPEVGIRVNPRGLEIVSSGGHPGQDNDEFYDLPSIHFIEAVSFVTVKQKDKKSYGAFIPIQESPDAVQEKLFMQIEKKYSHMTKMTHPPLLACIMRRPSGVKAVDCHMFLIPRREDALDIADMVHRFQERPGHPDFYYGPPAQGGRDFPPTPRDQGMLTKSYERPHDFPPRDLGDSRRNEIKSDSYEIYQGVNRGVELRQDHFKGDEPRGERPRSEPNNSFERDRFPSHKSANDYDYEYTRDRGLPGDARMKPDHRDRDPRDFTYPPFGMSDRDNVQRRSREIKGPNGAMIERDTLGNEFAFDNQISHERQRSFGNRSNDRYDMDRAPIDRQGGVSPRNEFADRPGGGLSPNVEYGGRFPGRPGNRTLEESNGPPPWSAQGRGYPKPPDSGNYDGPPYPRPYRTEPQMPTQIPRGRSPPRGHSSPRSRSPEHDEIYSASNLESRVEVETHGKPVAKVPPNRHAGVRVLPSLPIVGALNQLKRVPKKEDESTSNSIPRDTKPPSYNFNNNNNTSVEDDDDQNPYDNAKLPFRQTRAQSDRSPLVNRRNEPARSSVENKVKSDDYSHGYSHKPAQEQWSFQDEKDKYVQSKDSNSGLNKGYPSKPAYEMGQSGRVGKTGEHAKDLEIEEMFSYLNTDNPKHAEHDFERSLGYLP</sequence>
<feature type="compositionally biased region" description="Basic and acidic residues" evidence="1">
    <location>
        <begin position="273"/>
        <end position="339"/>
    </location>
</feature>
<feature type="compositionally biased region" description="Basic and acidic residues" evidence="1">
    <location>
        <begin position="238"/>
        <end position="262"/>
    </location>
</feature>
<name>A0ABY7DZ64_MYAAR</name>